<accession>A0A0G4NWG6</accession>
<reference evidence="1 2" key="1">
    <citation type="journal article" date="2014" name="Nat. Commun.">
        <title>Multiple recent horizontal transfers of a large genomic region in cheese making fungi.</title>
        <authorList>
            <person name="Cheeseman K."/>
            <person name="Ropars J."/>
            <person name="Renault P."/>
            <person name="Dupont J."/>
            <person name="Gouzy J."/>
            <person name="Branca A."/>
            <person name="Abraham A.L."/>
            <person name="Ceppi M."/>
            <person name="Conseiller E."/>
            <person name="Debuchy R."/>
            <person name="Malagnac F."/>
            <person name="Goarin A."/>
            <person name="Silar P."/>
            <person name="Lacoste S."/>
            <person name="Sallet E."/>
            <person name="Bensimon A."/>
            <person name="Giraud T."/>
            <person name="Brygoo Y."/>
        </authorList>
    </citation>
    <scope>NUCLEOTIDE SEQUENCE [LARGE SCALE GENOMIC DNA]</scope>
    <source>
        <strain evidence="2">FM 013</strain>
    </source>
</reference>
<proteinExistence type="predicted"/>
<evidence type="ECO:0000313" key="2">
    <source>
        <dbReference type="Proteomes" id="UP000053732"/>
    </source>
</evidence>
<keyword evidence="2" id="KW-1185">Reference proteome</keyword>
<organism evidence="1 2">
    <name type="scientific">Penicillium camemberti (strain FM 013)</name>
    <dbReference type="NCBI Taxonomy" id="1429867"/>
    <lineage>
        <taxon>Eukaryota</taxon>
        <taxon>Fungi</taxon>
        <taxon>Dikarya</taxon>
        <taxon>Ascomycota</taxon>
        <taxon>Pezizomycotina</taxon>
        <taxon>Eurotiomycetes</taxon>
        <taxon>Eurotiomycetidae</taxon>
        <taxon>Eurotiales</taxon>
        <taxon>Aspergillaceae</taxon>
        <taxon>Penicillium</taxon>
    </lineage>
</organism>
<name>A0A0G4NWG6_PENC3</name>
<protein>
    <submittedName>
        <fullName evidence="1">Str. FM013</fullName>
    </submittedName>
</protein>
<dbReference type="Proteomes" id="UP000053732">
    <property type="component" value="Unassembled WGS sequence"/>
</dbReference>
<evidence type="ECO:0000313" key="1">
    <source>
        <dbReference type="EMBL" id="CRL18462.1"/>
    </source>
</evidence>
<dbReference type="EMBL" id="HG793135">
    <property type="protein sequence ID" value="CRL18462.1"/>
    <property type="molecule type" value="Genomic_DNA"/>
</dbReference>
<sequence>MHGSQFTGIPEKQSIDPGIGLAAITSTGSVGSLDATKLDKR</sequence>
<dbReference type="AlphaFoldDB" id="A0A0G4NWG6"/>
<gene>
    <name evidence="1" type="ORF">PCAMFM013_S002g000332</name>
</gene>